<sequence length="111" mass="13347">MAIIVLYFNYRTLKLNEKDRERPRVIELVQFCIVPFKEYLTTIGEYRPSFEEFDPKRILYRGINALYPDTFAVPRRSQPSPEMFLANFYALLEKLSQISGKLLPLRRRRRN</sequence>
<reference evidence="1" key="1">
    <citation type="journal article" date="2020" name="mSystems">
        <title>Genome- and Community-Level Interaction Insights into Carbon Utilization and Element Cycling Functions of Hydrothermarchaeota in Hydrothermal Sediment.</title>
        <authorList>
            <person name="Zhou Z."/>
            <person name="Liu Y."/>
            <person name="Xu W."/>
            <person name="Pan J."/>
            <person name="Luo Z.H."/>
            <person name="Li M."/>
        </authorList>
    </citation>
    <scope>NUCLEOTIDE SEQUENCE [LARGE SCALE GENOMIC DNA]</scope>
    <source>
        <strain evidence="1">SpSt-116</strain>
    </source>
</reference>
<dbReference type="AlphaFoldDB" id="A0A7C1GB20"/>
<comment type="caution">
    <text evidence="1">The sequence shown here is derived from an EMBL/GenBank/DDBJ whole genome shotgun (WGS) entry which is preliminary data.</text>
</comment>
<protein>
    <submittedName>
        <fullName evidence="1">Uncharacterized protein</fullName>
    </submittedName>
</protein>
<dbReference type="EMBL" id="DSAY01000059">
    <property type="protein sequence ID" value="HDP14765.1"/>
    <property type="molecule type" value="Genomic_DNA"/>
</dbReference>
<name>A0A7C1GB20_9CREN</name>
<evidence type="ECO:0000313" key="1">
    <source>
        <dbReference type="EMBL" id="HDP14765.1"/>
    </source>
</evidence>
<organism evidence="1">
    <name type="scientific">Thermofilum adornatum</name>
    <dbReference type="NCBI Taxonomy" id="1365176"/>
    <lineage>
        <taxon>Archaea</taxon>
        <taxon>Thermoproteota</taxon>
        <taxon>Thermoprotei</taxon>
        <taxon>Thermofilales</taxon>
        <taxon>Thermofilaceae</taxon>
        <taxon>Thermofilum</taxon>
    </lineage>
</organism>
<gene>
    <name evidence="1" type="ORF">ENN26_03170</name>
</gene>
<proteinExistence type="predicted"/>
<accession>A0A7C1GB20</accession>